<gene>
    <name evidence="2" type="ORF">DL762_004219</name>
</gene>
<evidence type="ECO:0000313" key="3">
    <source>
        <dbReference type="Proteomes" id="UP000294003"/>
    </source>
</evidence>
<reference evidence="2 3" key="1">
    <citation type="submission" date="2018-06" db="EMBL/GenBank/DDBJ databases">
        <title>Complete Genomes of Monosporascus.</title>
        <authorList>
            <person name="Robinson A.J."/>
            <person name="Natvig D.O."/>
        </authorList>
    </citation>
    <scope>NUCLEOTIDE SEQUENCE [LARGE SCALE GENOMIC DNA]</scope>
    <source>
        <strain evidence="2 3">CBS 609.92</strain>
    </source>
</reference>
<proteinExistence type="predicted"/>
<comment type="caution">
    <text evidence="2">The sequence shown here is derived from an EMBL/GenBank/DDBJ whole genome shotgun (WGS) entry which is preliminary data.</text>
</comment>
<sequence length="90" mass="9338">MTGSSNTSVRNGDTPPKEPHCLTPKSSADTGSIAARRIGDFMKTKNEGGDPITALSLRPFTSSMASKAARAGEVKRALTEALKKLSGSST</sequence>
<evidence type="ECO:0000256" key="1">
    <source>
        <dbReference type="SAM" id="MobiDB-lite"/>
    </source>
</evidence>
<protein>
    <submittedName>
        <fullName evidence="2">Uncharacterized protein</fullName>
    </submittedName>
</protein>
<feature type="compositionally biased region" description="Polar residues" evidence="1">
    <location>
        <begin position="1"/>
        <end position="11"/>
    </location>
</feature>
<organism evidence="2 3">
    <name type="scientific">Monosporascus cannonballus</name>
    <dbReference type="NCBI Taxonomy" id="155416"/>
    <lineage>
        <taxon>Eukaryota</taxon>
        <taxon>Fungi</taxon>
        <taxon>Dikarya</taxon>
        <taxon>Ascomycota</taxon>
        <taxon>Pezizomycotina</taxon>
        <taxon>Sordariomycetes</taxon>
        <taxon>Xylariomycetidae</taxon>
        <taxon>Xylariales</taxon>
        <taxon>Xylariales incertae sedis</taxon>
        <taxon>Monosporascus</taxon>
    </lineage>
</organism>
<keyword evidence="3" id="KW-1185">Reference proteome</keyword>
<dbReference type="Proteomes" id="UP000294003">
    <property type="component" value="Unassembled WGS sequence"/>
</dbReference>
<evidence type="ECO:0000313" key="2">
    <source>
        <dbReference type="EMBL" id="RYO87573.1"/>
    </source>
</evidence>
<name>A0ABY0HBD9_9PEZI</name>
<dbReference type="EMBL" id="QJNS01000099">
    <property type="protein sequence ID" value="RYO87573.1"/>
    <property type="molecule type" value="Genomic_DNA"/>
</dbReference>
<accession>A0ABY0HBD9</accession>
<feature type="region of interest" description="Disordered" evidence="1">
    <location>
        <begin position="1"/>
        <end position="32"/>
    </location>
</feature>